<keyword evidence="1" id="KW-0732">Signal</keyword>
<dbReference type="InterPro" id="IPR012674">
    <property type="entry name" value="Calycin"/>
</dbReference>
<dbReference type="Gene3D" id="2.40.128.20">
    <property type="match status" value="1"/>
</dbReference>
<protein>
    <submittedName>
        <fullName evidence="2">Putative secreted protein 94</fullName>
    </submittedName>
</protein>
<organism evidence="2">
    <name type="scientific">Amblyomma cajennense</name>
    <name type="common">Cayenne tick</name>
    <name type="synonym">Acarus cajennensis</name>
    <dbReference type="NCBI Taxonomy" id="34607"/>
    <lineage>
        <taxon>Eukaryota</taxon>
        <taxon>Metazoa</taxon>
        <taxon>Ecdysozoa</taxon>
        <taxon>Arthropoda</taxon>
        <taxon>Chelicerata</taxon>
        <taxon>Arachnida</taxon>
        <taxon>Acari</taxon>
        <taxon>Parasitiformes</taxon>
        <taxon>Ixodida</taxon>
        <taxon>Ixodoidea</taxon>
        <taxon>Ixodidae</taxon>
        <taxon>Amblyomminae</taxon>
        <taxon>Amblyomma</taxon>
    </lineage>
</organism>
<feature type="chain" id="PRO_5001514981" evidence="1">
    <location>
        <begin position="17"/>
        <end position="196"/>
    </location>
</feature>
<evidence type="ECO:0000256" key="1">
    <source>
        <dbReference type="SAM" id="SignalP"/>
    </source>
</evidence>
<sequence length="196" mass="22225">MILAAFFILGIGLCAAENQHKLEETNPSTTYKNTLTAVQKTENLHLLWYSLDLSRWLEECLISKFLNKTDHGAKRTLETNAMVTEILPGSPLQQSKANVTVHVHERNPYPYITLHVDGGEIESLWTEQRDLLFATPNCFVLQALIKEKRKLSCVVWGLGNSGKKCLEYAKRNCESGEKVDLKKCEDHPKKGNKRQA</sequence>
<evidence type="ECO:0000313" key="2">
    <source>
        <dbReference type="EMBL" id="JAC19728.1"/>
    </source>
</evidence>
<reference evidence="2" key="1">
    <citation type="submission" date="2014-03" db="EMBL/GenBank/DDBJ databases">
        <title>The sialotranscriptome of Amblyomma triste, Amblyomma parvum and Amblyomma cajennense ticks, uncovered by 454-based RNA-seq.</title>
        <authorList>
            <person name="Garcia G.R."/>
            <person name="Gardinassi L.G."/>
            <person name="Ribeiro J.M."/>
            <person name="Anatriello E."/>
            <person name="Ferreira B.R."/>
            <person name="Moreira H.N."/>
            <person name="Mafra C."/>
            <person name="Olegario M.M."/>
            <person name="Szabo P.J."/>
            <person name="Miranda-Santos I.K."/>
            <person name="Maruyama S.R."/>
        </authorList>
    </citation>
    <scope>NUCLEOTIDE SEQUENCE</scope>
    <source>
        <strain evidence="2">Uberlandia</strain>
        <tissue evidence="2">Salivary glands</tissue>
    </source>
</reference>
<name>A0A023FG70_AMBCJ</name>
<feature type="signal peptide" evidence="1">
    <location>
        <begin position="1"/>
        <end position="16"/>
    </location>
</feature>
<proteinExistence type="evidence at transcript level"/>
<accession>A0A023FG70</accession>
<dbReference type="AlphaFoldDB" id="A0A023FG70"/>
<dbReference type="EMBL" id="GBBK01004754">
    <property type="protein sequence ID" value="JAC19728.1"/>
    <property type="molecule type" value="mRNA"/>
</dbReference>